<dbReference type="SMART" id="SM00220">
    <property type="entry name" value="S_TKc"/>
    <property type="match status" value="1"/>
</dbReference>
<dbReference type="PANTHER" id="PTHR22984">
    <property type="entry name" value="SERINE/THREONINE-PROTEIN KINASE PIM"/>
    <property type="match status" value="1"/>
</dbReference>
<dbReference type="GO" id="GO:0005737">
    <property type="term" value="C:cytoplasm"/>
    <property type="evidence" value="ECO:0007669"/>
    <property type="project" value="TreeGrafter"/>
</dbReference>
<keyword evidence="3" id="KW-0723">Serine/threonine-protein kinase</keyword>
<evidence type="ECO:0000256" key="2">
    <source>
        <dbReference type="ARBA" id="ARBA00012513"/>
    </source>
</evidence>
<dbReference type="EMBL" id="CAJNOL010001886">
    <property type="protein sequence ID" value="CAF1433161.1"/>
    <property type="molecule type" value="Genomic_DNA"/>
</dbReference>
<evidence type="ECO:0000256" key="5">
    <source>
        <dbReference type="ARBA" id="ARBA00022741"/>
    </source>
</evidence>
<reference evidence="11" key="1">
    <citation type="submission" date="2021-02" db="EMBL/GenBank/DDBJ databases">
        <authorList>
            <person name="Nowell W R."/>
        </authorList>
    </citation>
    <scope>NUCLEOTIDE SEQUENCE</scope>
</reference>
<dbReference type="Proteomes" id="UP000663870">
    <property type="component" value="Unassembled WGS sequence"/>
</dbReference>
<evidence type="ECO:0000313" key="14">
    <source>
        <dbReference type="Proteomes" id="UP000663870"/>
    </source>
</evidence>
<dbReference type="Gene3D" id="1.10.510.10">
    <property type="entry name" value="Transferase(Phosphotransferase) domain 1"/>
    <property type="match status" value="1"/>
</dbReference>
<evidence type="ECO:0000259" key="10">
    <source>
        <dbReference type="PROSITE" id="PS50011"/>
    </source>
</evidence>
<keyword evidence="7" id="KW-0067">ATP-binding</keyword>
<evidence type="ECO:0000256" key="9">
    <source>
        <dbReference type="ARBA" id="ARBA00048679"/>
    </source>
</evidence>
<keyword evidence="5" id="KW-0547">Nucleotide-binding</keyword>
<comment type="catalytic activity">
    <reaction evidence="8">
        <text>L-threonyl-[protein] + ATP = O-phospho-L-threonyl-[protein] + ADP + H(+)</text>
        <dbReference type="Rhea" id="RHEA:46608"/>
        <dbReference type="Rhea" id="RHEA-COMP:11060"/>
        <dbReference type="Rhea" id="RHEA-COMP:11605"/>
        <dbReference type="ChEBI" id="CHEBI:15378"/>
        <dbReference type="ChEBI" id="CHEBI:30013"/>
        <dbReference type="ChEBI" id="CHEBI:30616"/>
        <dbReference type="ChEBI" id="CHEBI:61977"/>
        <dbReference type="ChEBI" id="CHEBI:456216"/>
        <dbReference type="EC" id="2.7.11.1"/>
    </reaction>
</comment>
<dbReference type="EC" id="2.7.11.1" evidence="2"/>
<protein>
    <recommendedName>
        <fullName evidence="2">non-specific serine/threonine protein kinase</fullName>
        <ecNumber evidence="2">2.7.11.1</ecNumber>
    </recommendedName>
</protein>
<keyword evidence="6" id="KW-0418">Kinase</keyword>
<evidence type="ECO:0000256" key="8">
    <source>
        <dbReference type="ARBA" id="ARBA00047899"/>
    </source>
</evidence>
<evidence type="ECO:0000313" key="13">
    <source>
        <dbReference type="Proteomes" id="UP000663854"/>
    </source>
</evidence>
<organism evidence="11 13">
    <name type="scientific">Rotaria sordida</name>
    <dbReference type="NCBI Taxonomy" id="392033"/>
    <lineage>
        <taxon>Eukaryota</taxon>
        <taxon>Metazoa</taxon>
        <taxon>Spiralia</taxon>
        <taxon>Gnathifera</taxon>
        <taxon>Rotifera</taxon>
        <taxon>Eurotatoria</taxon>
        <taxon>Bdelloidea</taxon>
        <taxon>Philodinida</taxon>
        <taxon>Philodinidae</taxon>
        <taxon>Rotaria</taxon>
    </lineage>
</organism>
<dbReference type="Pfam" id="PF00069">
    <property type="entry name" value="Pkinase"/>
    <property type="match status" value="1"/>
</dbReference>
<dbReference type="Gene3D" id="3.30.200.20">
    <property type="entry name" value="Phosphorylase Kinase, domain 1"/>
    <property type="match status" value="1"/>
</dbReference>
<comment type="subcellular location">
    <subcellularLocation>
        <location evidence="1">Host cell</location>
    </subcellularLocation>
</comment>
<dbReference type="PROSITE" id="PS50011">
    <property type="entry name" value="PROTEIN_KINASE_DOM"/>
    <property type="match status" value="1"/>
</dbReference>
<dbReference type="AlphaFoldDB" id="A0A814USD5"/>
<feature type="domain" description="Protein kinase" evidence="10">
    <location>
        <begin position="91"/>
        <end position="343"/>
    </location>
</feature>
<dbReference type="SUPFAM" id="SSF56112">
    <property type="entry name" value="Protein kinase-like (PK-like)"/>
    <property type="match status" value="1"/>
</dbReference>
<evidence type="ECO:0000256" key="6">
    <source>
        <dbReference type="ARBA" id="ARBA00022777"/>
    </source>
</evidence>
<comment type="caution">
    <text evidence="11">The sequence shown here is derived from an EMBL/GenBank/DDBJ whole genome shotgun (WGS) entry which is preliminary data.</text>
</comment>
<dbReference type="GO" id="GO:0043657">
    <property type="term" value="C:host cell"/>
    <property type="evidence" value="ECO:0007669"/>
    <property type="project" value="UniProtKB-SubCell"/>
</dbReference>
<dbReference type="InterPro" id="IPR000719">
    <property type="entry name" value="Prot_kinase_dom"/>
</dbReference>
<evidence type="ECO:0000256" key="7">
    <source>
        <dbReference type="ARBA" id="ARBA00022840"/>
    </source>
</evidence>
<comment type="catalytic activity">
    <reaction evidence="9">
        <text>L-seryl-[protein] + ATP = O-phospho-L-seryl-[protein] + ADP + H(+)</text>
        <dbReference type="Rhea" id="RHEA:17989"/>
        <dbReference type="Rhea" id="RHEA-COMP:9863"/>
        <dbReference type="Rhea" id="RHEA-COMP:11604"/>
        <dbReference type="ChEBI" id="CHEBI:15378"/>
        <dbReference type="ChEBI" id="CHEBI:29999"/>
        <dbReference type="ChEBI" id="CHEBI:30616"/>
        <dbReference type="ChEBI" id="CHEBI:83421"/>
        <dbReference type="ChEBI" id="CHEBI:456216"/>
        <dbReference type="EC" id="2.7.11.1"/>
    </reaction>
</comment>
<evidence type="ECO:0000256" key="1">
    <source>
        <dbReference type="ARBA" id="ARBA00004340"/>
    </source>
</evidence>
<dbReference type="GO" id="GO:0004674">
    <property type="term" value="F:protein serine/threonine kinase activity"/>
    <property type="evidence" value="ECO:0007669"/>
    <property type="project" value="UniProtKB-KW"/>
</dbReference>
<dbReference type="EMBL" id="CAJNOH010001100">
    <property type="protein sequence ID" value="CAF1175991.1"/>
    <property type="molecule type" value="Genomic_DNA"/>
</dbReference>
<evidence type="ECO:0000256" key="3">
    <source>
        <dbReference type="ARBA" id="ARBA00022527"/>
    </source>
</evidence>
<evidence type="ECO:0000313" key="12">
    <source>
        <dbReference type="EMBL" id="CAF1433161.1"/>
    </source>
</evidence>
<dbReference type="GO" id="GO:0005524">
    <property type="term" value="F:ATP binding"/>
    <property type="evidence" value="ECO:0007669"/>
    <property type="project" value="UniProtKB-KW"/>
</dbReference>
<keyword evidence="14" id="KW-1185">Reference proteome</keyword>
<evidence type="ECO:0000256" key="4">
    <source>
        <dbReference type="ARBA" id="ARBA00022679"/>
    </source>
</evidence>
<dbReference type="InterPro" id="IPR011009">
    <property type="entry name" value="Kinase-like_dom_sf"/>
</dbReference>
<gene>
    <name evidence="12" type="ORF">JXQ802_LOCUS36553</name>
    <name evidence="11" type="ORF">PYM288_LOCUS23536</name>
</gene>
<dbReference type="PANTHER" id="PTHR22984:SF25">
    <property type="entry name" value="PROTEIN KINASE DOMAIN-CONTAINING PROTEIN"/>
    <property type="match status" value="1"/>
</dbReference>
<sequence>MVRWLFDDLWRGQSAPLRAPPPPPLQRVSSNFNLSRASLADTTVPFVAGLIRTLTGDNIFDSYRFPSMPASVLENSLRRLKKPPNPFVRDYQVLGCVSIGGFGQIHDGRRKADNRAVIVKILPKARILNWGTYQGKRVPYEIEVLWRLRGLPGVINIYDHFEERDRFIFIMEKIPYSCTLFSFVMECPPLANTELLRHIFREIIRINASLQNNGVWHRDCKPENILYCRNDRTLRFIDFGSAAPARFGDFYEFQGTLEIMTPEWILEKRYDGEQACVWTLGICLYFLLFRQFPFRSKSDIINGRLHLAYSSPDRQAYETMRQCLSRNAYRRPQLNTLLQLPWLQGPY</sequence>
<evidence type="ECO:0000313" key="11">
    <source>
        <dbReference type="EMBL" id="CAF1175991.1"/>
    </source>
</evidence>
<proteinExistence type="predicted"/>
<dbReference type="InterPro" id="IPR051138">
    <property type="entry name" value="PIM_Ser/Thr_kinase"/>
</dbReference>
<dbReference type="Proteomes" id="UP000663854">
    <property type="component" value="Unassembled WGS sequence"/>
</dbReference>
<accession>A0A814USD5</accession>
<name>A0A814USD5_9BILA</name>
<keyword evidence="4" id="KW-0808">Transferase</keyword>